<dbReference type="EMBL" id="ARYI01000007">
    <property type="protein sequence ID" value="KCZ93697.1"/>
    <property type="molecule type" value="Genomic_DNA"/>
</dbReference>
<gene>
    <name evidence="2" type="ORF">HHI_09882</name>
</gene>
<evidence type="ECO:0000313" key="3">
    <source>
        <dbReference type="Proteomes" id="UP000025061"/>
    </source>
</evidence>
<keyword evidence="1" id="KW-0472">Membrane</keyword>
<dbReference type="Proteomes" id="UP000025061">
    <property type="component" value="Unassembled WGS sequence"/>
</dbReference>
<dbReference type="PATRIC" id="fig|1280951.3.peg.1994"/>
<feature type="transmembrane region" description="Helical" evidence="1">
    <location>
        <begin position="44"/>
        <end position="62"/>
    </location>
</feature>
<evidence type="ECO:0008006" key="4">
    <source>
        <dbReference type="Google" id="ProtNLM"/>
    </source>
</evidence>
<comment type="caution">
    <text evidence="2">The sequence shown here is derived from an EMBL/GenBank/DDBJ whole genome shotgun (WGS) entry which is preliminary data.</text>
</comment>
<proteinExistence type="predicted"/>
<feature type="transmembrane region" description="Helical" evidence="1">
    <location>
        <begin position="150"/>
        <end position="169"/>
    </location>
</feature>
<name>A0A059FSV3_9PROT</name>
<keyword evidence="3" id="KW-1185">Reference proteome</keyword>
<dbReference type="AlphaFoldDB" id="A0A059FSV3"/>
<dbReference type="RefSeq" id="WP_011647910.1">
    <property type="nucleotide sequence ID" value="NZ_ARYI01000007.1"/>
</dbReference>
<evidence type="ECO:0000313" key="2">
    <source>
        <dbReference type="EMBL" id="KCZ93697.1"/>
    </source>
</evidence>
<feature type="transmembrane region" description="Helical" evidence="1">
    <location>
        <begin position="116"/>
        <end position="138"/>
    </location>
</feature>
<keyword evidence="1" id="KW-0812">Transmembrane</keyword>
<keyword evidence="1" id="KW-1133">Transmembrane helix</keyword>
<organism evidence="2 3">
    <name type="scientific">Hyphomonas hirschiana VP5</name>
    <dbReference type="NCBI Taxonomy" id="1280951"/>
    <lineage>
        <taxon>Bacteria</taxon>
        <taxon>Pseudomonadati</taxon>
        <taxon>Pseudomonadota</taxon>
        <taxon>Alphaproteobacteria</taxon>
        <taxon>Hyphomonadales</taxon>
        <taxon>Hyphomonadaceae</taxon>
        <taxon>Hyphomonas</taxon>
    </lineage>
</organism>
<feature type="transmembrane region" description="Helical" evidence="1">
    <location>
        <begin position="83"/>
        <end position="104"/>
    </location>
</feature>
<feature type="transmembrane region" description="Helical" evidence="1">
    <location>
        <begin position="21"/>
        <end position="38"/>
    </location>
</feature>
<dbReference type="OrthoDB" id="7618274at2"/>
<evidence type="ECO:0000256" key="1">
    <source>
        <dbReference type="SAM" id="Phobius"/>
    </source>
</evidence>
<sequence>MASGKLRRRKKSLWSQTAPSARLAFGAFFIVLTGAIGMLPREVFGIAIAWPFAALWGAMGWGRVGLAIRPMILLTLFGLMQDIVSNAPLGCFAVINLAVYGLSAGFTHQTDGMRDALVAILGPVVMLLIALVLIWIFASVTSDHLVRSTPILASIITTGLVYLVGYRMFDLGRRPGEPSGQTT</sequence>
<reference evidence="2 3" key="1">
    <citation type="submission" date="2013-04" db="EMBL/GenBank/DDBJ databases">
        <title>Hyphomonas hirschiana VP5 Genome Sequencing.</title>
        <authorList>
            <person name="Lai Q."/>
            <person name="Shao Z."/>
        </authorList>
    </citation>
    <scope>NUCLEOTIDE SEQUENCE [LARGE SCALE GENOMIC DNA]</scope>
    <source>
        <strain evidence="2 3">VP5</strain>
    </source>
</reference>
<accession>A0A059FSV3</accession>
<protein>
    <recommendedName>
        <fullName evidence="4">Rod shape-determining protein MreD</fullName>
    </recommendedName>
</protein>